<dbReference type="InterPro" id="IPR016135">
    <property type="entry name" value="UBQ-conjugating_enzyme/RWD"/>
</dbReference>
<gene>
    <name evidence="2" type="ORF">TCHU04912_LOCUS8927</name>
</gene>
<dbReference type="CDD" id="cd23820">
    <property type="entry name" value="RWD_RNF14"/>
    <property type="match status" value="1"/>
</dbReference>
<dbReference type="Pfam" id="PF05773">
    <property type="entry name" value="RWD"/>
    <property type="match status" value="1"/>
</dbReference>
<name>A0A7S1X2K1_9CHLO</name>
<dbReference type="Gene3D" id="3.10.110.10">
    <property type="entry name" value="Ubiquitin Conjugating Enzyme"/>
    <property type="match status" value="1"/>
</dbReference>
<reference evidence="2" key="1">
    <citation type="submission" date="2021-01" db="EMBL/GenBank/DDBJ databases">
        <authorList>
            <person name="Corre E."/>
            <person name="Pelletier E."/>
            <person name="Niang G."/>
            <person name="Scheremetjew M."/>
            <person name="Finn R."/>
            <person name="Kale V."/>
            <person name="Holt S."/>
            <person name="Cochrane G."/>
            <person name="Meng A."/>
            <person name="Brown T."/>
            <person name="Cohen L."/>
        </authorList>
    </citation>
    <scope>NUCLEOTIDE SEQUENCE</scope>
    <source>
        <strain evidence="2">PLY429</strain>
    </source>
</reference>
<evidence type="ECO:0000259" key="1">
    <source>
        <dbReference type="PROSITE" id="PS50908"/>
    </source>
</evidence>
<accession>A0A7S1X2K1</accession>
<organism evidence="2">
    <name type="scientific">Tetraselmis chuii</name>
    <dbReference type="NCBI Taxonomy" id="63592"/>
    <lineage>
        <taxon>Eukaryota</taxon>
        <taxon>Viridiplantae</taxon>
        <taxon>Chlorophyta</taxon>
        <taxon>core chlorophytes</taxon>
        <taxon>Chlorodendrophyceae</taxon>
        <taxon>Chlorodendrales</taxon>
        <taxon>Chlorodendraceae</taxon>
        <taxon>Tetraselmis</taxon>
    </lineage>
</organism>
<dbReference type="InterPro" id="IPR006575">
    <property type="entry name" value="RWD_dom"/>
</dbReference>
<proteinExistence type="predicted"/>
<feature type="domain" description="RWD" evidence="1">
    <location>
        <begin position="17"/>
        <end position="141"/>
    </location>
</feature>
<protein>
    <recommendedName>
        <fullName evidence="1">RWD domain-containing protein</fullName>
    </recommendedName>
</protein>
<dbReference type="AlphaFoldDB" id="A0A7S1X2K1"/>
<sequence length="183" mass="19575">MVVGDAVEEGNAERQLTEVEALSAIFPDAVVPVTRHAETAVHDGCNAAEPSLLEVRVIIAPDPFDDAPVELIFLLPTGYPSDSPPVLTGVACSEFSRAESGKLQTALDRFLAQAYRDSPSGAGQECLYDAVLVAQDCVTSMRSSGLDEIGSAWVETDDANEVENTSGRKEAHCCLLRIDRSHE</sequence>
<dbReference type="EMBL" id="HBGG01017390">
    <property type="protein sequence ID" value="CAD9206691.1"/>
    <property type="molecule type" value="Transcribed_RNA"/>
</dbReference>
<evidence type="ECO:0000313" key="2">
    <source>
        <dbReference type="EMBL" id="CAD9206691.1"/>
    </source>
</evidence>
<dbReference type="SUPFAM" id="SSF54495">
    <property type="entry name" value="UBC-like"/>
    <property type="match status" value="1"/>
</dbReference>
<dbReference type="PROSITE" id="PS50908">
    <property type="entry name" value="RWD"/>
    <property type="match status" value="1"/>
</dbReference>